<name>A0A1H6KTT8_9GAMM</name>
<dbReference type="InterPro" id="IPR024732">
    <property type="entry name" value="NAGLU_C"/>
</dbReference>
<evidence type="ECO:0000259" key="3">
    <source>
        <dbReference type="Pfam" id="PF12971"/>
    </source>
</evidence>
<dbReference type="EMBL" id="FNXF01000004">
    <property type="protein sequence ID" value="SEH77328.1"/>
    <property type="molecule type" value="Genomic_DNA"/>
</dbReference>
<dbReference type="Pfam" id="PF12972">
    <property type="entry name" value="NAGLU_C"/>
    <property type="match status" value="1"/>
</dbReference>
<evidence type="ECO:0000313" key="5">
    <source>
        <dbReference type="EMBL" id="SEH77328.1"/>
    </source>
</evidence>
<feature type="domain" description="Alpha-N-acetylglucosaminidase C-terminal" evidence="4">
    <location>
        <begin position="492"/>
        <end position="751"/>
    </location>
</feature>
<dbReference type="Gene3D" id="3.20.20.80">
    <property type="entry name" value="Glycosidases"/>
    <property type="match status" value="1"/>
</dbReference>
<evidence type="ECO:0000259" key="2">
    <source>
        <dbReference type="Pfam" id="PF05089"/>
    </source>
</evidence>
<dbReference type="Gene3D" id="1.20.120.670">
    <property type="entry name" value="N-acetyl-b-d-glucoasminidase"/>
    <property type="match status" value="1"/>
</dbReference>
<dbReference type="InterPro" id="IPR024733">
    <property type="entry name" value="NAGLU_tim-barrel"/>
</dbReference>
<keyword evidence="6" id="KW-1185">Reference proteome</keyword>
<organism evidence="5 6">
    <name type="scientific">Rheinheimera pacifica</name>
    <dbReference type="NCBI Taxonomy" id="173990"/>
    <lineage>
        <taxon>Bacteria</taxon>
        <taxon>Pseudomonadati</taxon>
        <taxon>Pseudomonadota</taxon>
        <taxon>Gammaproteobacteria</taxon>
        <taxon>Chromatiales</taxon>
        <taxon>Chromatiaceae</taxon>
        <taxon>Rheinheimera</taxon>
    </lineage>
</organism>
<dbReference type="GO" id="GO:0005975">
    <property type="term" value="P:carbohydrate metabolic process"/>
    <property type="evidence" value="ECO:0007669"/>
    <property type="project" value="UniProtKB-ARBA"/>
</dbReference>
<dbReference type="InterPro" id="IPR024240">
    <property type="entry name" value="NAGLU_N"/>
</dbReference>
<dbReference type="Proteomes" id="UP000199371">
    <property type="component" value="Unassembled WGS sequence"/>
</dbReference>
<dbReference type="Pfam" id="PF12971">
    <property type="entry name" value="NAGLU_N"/>
    <property type="match status" value="1"/>
</dbReference>
<dbReference type="PANTHER" id="PTHR12872:SF1">
    <property type="entry name" value="ALPHA-N-ACETYLGLUCOSAMINIDASE"/>
    <property type="match status" value="1"/>
</dbReference>
<dbReference type="Pfam" id="PF05089">
    <property type="entry name" value="NAGLU"/>
    <property type="match status" value="1"/>
</dbReference>
<feature type="domain" description="Alpha-N-acetylglucosaminidase N-terminal" evidence="3">
    <location>
        <begin position="56"/>
        <end position="132"/>
    </location>
</feature>
<dbReference type="OrthoDB" id="179563at2"/>
<evidence type="ECO:0000313" key="6">
    <source>
        <dbReference type="Proteomes" id="UP000199371"/>
    </source>
</evidence>
<keyword evidence="1" id="KW-0378">Hydrolase</keyword>
<dbReference type="STRING" id="173990.SAMN05660691_01298"/>
<dbReference type="InterPro" id="IPR007781">
    <property type="entry name" value="NAGLU"/>
</dbReference>
<feature type="domain" description="Alpha-N-acetylglucosaminidase tim-barrel" evidence="2">
    <location>
        <begin position="148"/>
        <end position="483"/>
    </location>
</feature>
<dbReference type="PANTHER" id="PTHR12872">
    <property type="entry name" value="ALPHA-N-ACETYLGLUCOSAMINIDASE"/>
    <property type="match status" value="1"/>
</dbReference>
<evidence type="ECO:0000259" key="4">
    <source>
        <dbReference type="Pfam" id="PF12972"/>
    </source>
</evidence>
<dbReference type="Gene3D" id="3.30.379.10">
    <property type="entry name" value="Chitobiase/beta-hexosaminidase domain 2-like"/>
    <property type="match status" value="1"/>
</dbReference>
<dbReference type="RefSeq" id="WP_143039927.1">
    <property type="nucleotide sequence ID" value="NZ_FNXF01000004.1"/>
</dbReference>
<reference evidence="6" key="1">
    <citation type="submission" date="2016-10" db="EMBL/GenBank/DDBJ databases">
        <authorList>
            <person name="Varghese N."/>
            <person name="Submissions S."/>
        </authorList>
    </citation>
    <scope>NUCLEOTIDE SEQUENCE [LARGE SCALE GENOMIC DNA]</scope>
    <source>
        <strain evidence="6">DSM 17616</strain>
    </source>
</reference>
<evidence type="ECO:0000256" key="1">
    <source>
        <dbReference type="ARBA" id="ARBA00022801"/>
    </source>
</evidence>
<protein>
    <submittedName>
        <fullName evidence="5">Alpha-N-acetylglucosaminidase</fullName>
    </submittedName>
</protein>
<sequence>MHLFPMNLSPLNLSQFRRKVLASCLLAGALLTGCSPVVEQPQSLVAEQQNSAAAEPVRQLFERVAGQAVPHVHFSLVNDELPDWYQVEAKSGQLYVSANALTALSYGTYEYLRQIGAMSVSWEGNRVQLPQQFADYPAERVTALFQQRAYLNVCAYGYTTPWWSWDRWQQELDWMALHGVNNPVAMEGQEYIWQQLWREFGVSDEELAAYFSGPAFTPWQRMGNIEGHEGPLPQAYIDKKHQLQKQILQKMASYDMKPVVPAFSGYVPEQFVKMFPDARIIEMKAWSGFPKPTYWLDPADPLFAKVAKRFIELYNAEYGEQHYYLMDAFNEMLPPVSSDNRYQDLAGYGEALYQSLAQVVPNATWVMQGWMFGSDRHFWDLESIQAFLSRIPDDKMMIHDIGNDRYDVWQGAKGFYGKQWVFGFIHNYGGSNPVYADFDFYREKTAYALNHEEKGNLTGYGVFPEGIHGTSSAYEYMFDVAWQGQATAPTEWLQQYLNARYGSTSPALLSAWNKLYKAVLSTRYWDPRWWEGSAGAYLLFKRPSTEYLRSTGAPGDLALLDQALQQLVALPAKEQSTALFRYDLVDFSRHAVTQHIDMLLQHTALAYQQGKVEQGDNFRRQAEQLILGVDALIGGQQETLYSWVNDARAYADTPELAAFYERNARKQVTIWGGSSLKDYASKAWQGMYAHFYLPRWQVFFDAQRQAALSGKPLDTAALEQRLIEWENAWLDQQLPPASTVPADVVSAVKALQQLVTASKAPPSNL</sequence>
<proteinExistence type="predicted"/>
<gene>
    <name evidence="5" type="ORF">SAMN05660691_01298</name>
</gene>
<dbReference type="GO" id="GO:0016787">
    <property type="term" value="F:hydrolase activity"/>
    <property type="evidence" value="ECO:0007669"/>
    <property type="project" value="UniProtKB-KW"/>
</dbReference>
<accession>A0A1H6KTT8</accession>
<dbReference type="InterPro" id="IPR029018">
    <property type="entry name" value="Hex-like_dom2"/>
</dbReference>
<dbReference type="AlphaFoldDB" id="A0A1H6KTT8"/>